<evidence type="ECO:0000256" key="2">
    <source>
        <dbReference type="RuleBase" id="RU362080"/>
    </source>
</evidence>
<sequence>MVAYKKDEIVSASDMARTFATVLNSIVKCSKDKIAISKNNKLEAVMINIDEYERLKEAEEFLEHQEIYNLVKQRSTGSQISHKDMLKKLGISQNDLMD</sequence>
<reference evidence="3" key="1">
    <citation type="submission" date="2015-11" db="EMBL/GenBank/DDBJ databases">
        <authorList>
            <person name="Zhang Y."/>
            <person name="Guo Z."/>
        </authorList>
    </citation>
    <scope>NUCLEOTIDE SEQUENCE</scope>
    <source>
        <strain evidence="3">BN30871</strain>
    </source>
</reference>
<dbReference type="Gene3D" id="3.40.1620.10">
    <property type="entry name" value="YefM-like domain"/>
    <property type="match status" value="1"/>
</dbReference>
<proteinExistence type="inferred from homology"/>
<evidence type="ECO:0000313" key="3">
    <source>
        <dbReference type="EMBL" id="CUV65493.1"/>
    </source>
</evidence>
<accession>A0A0S4XNG5</accession>
<comment type="function">
    <text evidence="2">Antitoxin component of a type II toxin-antitoxin (TA) system.</text>
</comment>
<gene>
    <name evidence="3" type="ORF">BN3087_380009</name>
</gene>
<comment type="similarity">
    <text evidence="1 2">Belongs to the phD/YefM antitoxin family.</text>
</comment>
<protein>
    <recommendedName>
        <fullName evidence="2">Antitoxin</fullName>
    </recommendedName>
</protein>
<evidence type="ECO:0000256" key="1">
    <source>
        <dbReference type="ARBA" id="ARBA00009981"/>
    </source>
</evidence>
<dbReference type="Pfam" id="PF02604">
    <property type="entry name" value="PhdYeFM_antitox"/>
    <property type="match status" value="1"/>
</dbReference>
<dbReference type="InterPro" id="IPR036165">
    <property type="entry name" value="YefM-like_sf"/>
</dbReference>
<dbReference type="InterPro" id="IPR006442">
    <property type="entry name" value="Antitoxin_Phd/YefM"/>
</dbReference>
<name>A0A0S4XNG5_9BACT</name>
<organism evidence="3">
    <name type="scientific">Sulfurovum sp. enrichment culture clone C5</name>
    <dbReference type="NCBI Taxonomy" id="497650"/>
    <lineage>
        <taxon>Bacteria</taxon>
        <taxon>Pseudomonadati</taxon>
        <taxon>Campylobacterota</taxon>
        <taxon>Epsilonproteobacteria</taxon>
        <taxon>Campylobacterales</taxon>
        <taxon>Sulfurovaceae</taxon>
        <taxon>Sulfurovum</taxon>
        <taxon>environmental samples</taxon>
    </lineage>
</organism>
<dbReference type="EMBL" id="FAXN01000038">
    <property type="protein sequence ID" value="CUV65493.1"/>
    <property type="molecule type" value="Genomic_DNA"/>
</dbReference>
<dbReference type="AlphaFoldDB" id="A0A0S4XNG5"/>
<dbReference type="SUPFAM" id="SSF143120">
    <property type="entry name" value="YefM-like"/>
    <property type="match status" value="1"/>
</dbReference>